<evidence type="ECO:0008006" key="3">
    <source>
        <dbReference type="Google" id="ProtNLM"/>
    </source>
</evidence>
<evidence type="ECO:0000313" key="2">
    <source>
        <dbReference type="Proteomes" id="UP000199771"/>
    </source>
</evidence>
<dbReference type="InterPro" id="IPR052572">
    <property type="entry name" value="UPF0153_domain"/>
</dbReference>
<accession>A0A1I2JKP7</accession>
<gene>
    <name evidence="1" type="ORF">SAMN04488120_107111</name>
</gene>
<proteinExistence type="predicted"/>
<organism evidence="1 2">
    <name type="scientific">Fontimonas thermophila</name>
    <dbReference type="NCBI Taxonomy" id="1076937"/>
    <lineage>
        <taxon>Bacteria</taxon>
        <taxon>Pseudomonadati</taxon>
        <taxon>Pseudomonadota</taxon>
        <taxon>Gammaproteobacteria</taxon>
        <taxon>Nevskiales</taxon>
        <taxon>Nevskiaceae</taxon>
        <taxon>Fontimonas</taxon>
    </lineage>
</organism>
<dbReference type="PANTHER" id="PTHR36931:SF1">
    <property type="entry name" value="UPF0153 PROTEIN YEIW"/>
    <property type="match status" value="1"/>
</dbReference>
<dbReference type="PANTHER" id="PTHR36931">
    <property type="entry name" value="UPF0153 PROTEIN YEIW"/>
    <property type="match status" value="1"/>
</dbReference>
<dbReference type="AlphaFoldDB" id="A0A1I2JKP7"/>
<protein>
    <recommendedName>
        <fullName evidence="3">Proteinase inhibitor</fullName>
    </recommendedName>
</protein>
<dbReference type="EMBL" id="FOOC01000007">
    <property type="protein sequence ID" value="SFF53727.1"/>
    <property type="molecule type" value="Genomic_DNA"/>
</dbReference>
<dbReference type="STRING" id="1076937.SAMN04488120_107111"/>
<keyword evidence="2" id="KW-1185">Reference proteome</keyword>
<evidence type="ECO:0000313" key="1">
    <source>
        <dbReference type="EMBL" id="SFF53727.1"/>
    </source>
</evidence>
<sequence length="73" mass="7983">MPGGKPAGVPCIHLDDEMRCRLYGDPRRPAVCARLAPNPEMCGDTREHALVFLRDLERLTQPAAPHDGAVFSS</sequence>
<dbReference type="Proteomes" id="UP000199771">
    <property type="component" value="Unassembled WGS sequence"/>
</dbReference>
<reference evidence="1 2" key="1">
    <citation type="submission" date="2016-10" db="EMBL/GenBank/DDBJ databases">
        <authorList>
            <person name="de Groot N.N."/>
        </authorList>
    </citation>
    <scope>NUCLEOTIDE SEQUENCE [LARGE SCALE GENOMIC DNA]</scope>
    <source>
        <strain evidence="1 2">DSM 23609</strain>
    </source>
</reference>
<name>A0A1I2JKP7_9GAMM</name>